<evidence type="ECO:0000313" key="2">
    <source>
        <dbReference type="EMBL" id="MFB9074812.1"/>
    </source>
</evidence>
<feature type="compositionally biased region" description="Basic residues" evidence="1">
    <location>
        <begin position="1"/>
        <end position="17"/>
    </location>
</feature>
<gene>
    <name evidence="2" type="ORF">ACFFX0_27935</name>
</gene>
<feature type="region of interest" description="Disordered" evidence="1">
    <location>
        <begin position="1"/>
        <end position="33"/>
    </location>
</feature>
<sequence length="108" mass="11369">MPRRHRAPPAGRARGRVRGLAQGRAQEASGTSVAQIRVSSSTRAWPVVTSWSRIGVRMSMESSTSSWTGYCVVSRARSEATAAWASARASSGFQPSSTSVGSSVRSGV</sequence>
<keyword evidence="3" id="KW-1185">Reference proteome</keyword>
<comment type="caution">
    <text evidence="2">The sequence shown here is derived from an EMBL/GenBank/DDBJ whole genome shotgun (WGS) entry which is preliminary data.</text>
</comment>
<feature type="region of interest" description="Disordered" evidence="1">
    <location>
        <begin position="86"/>
        <end position="108"/>
    </location>
</feature>
<protein>
    <submittedName>
        <fullName evidence="2">Uncharacterized protein</fullName>
    </submittedName>
</protein>
<dbReference type="EMBL" id="JBHMFI010000002">
    <property type="protein sequence ID" value="MFB9074812.1"/>
    <property type="molecule type" value="Genomic_DNA"/>
</dbReference>
<evidence type="ECO:0000313" key="3">
    <source>
        <dbReference type="Proteomes" id="UP001589575"/>
    </source>
</evidence>
<proteinExistence type="predicted"/>
<dbReference type="Proteomes" id="UP001589575">
    <property type="component" value="Unassembled WGS sequence"/>
</dbReference>
<organism evidence="2 3">
    <name type="scientific">Citricoccus parietis</name>
    <dbReference type="NCBI Taxonomy" id="592307"/>
    <lineage>
        <taxon>Bacteria</taxon>
        <taxon>Bacillati</taxon>
        <taxon>Actinomycetota</taxon>
        <taxon>Actinomycetes</taxon>
        <taxon>Micrococcales</taxon>
        <taxon>Micrococcaceae</taxon>
        <taxon>Citricoccus</taxon>
    </lineage>
</organism>
<reference evidence="2 3" key="1">
    <citation type="submission" date="2024-09" db="EMBL/GenBank/DDBJ databases">
        <authorList>
            <person name="Sun Q."/>
            <person name="Mori K."/>
        </authorList>
    </citation>
    <scope>NUCLEOTIDE SEQUENCE [LARGE SCALE GENOMIC DNA]</scope>
    <source>
        <strain evidence="2 3">CCM 7609</strain>
    </source>
</reference>
<accession>A0ABV5G7B0</accession>
<evidence type="ECO:0000256" key="1">
    <source>
        <dbReference type="SAM" id="MobiDB-lite"/>
    </source>
</evidence>
<name>A0ABV5G7B0_9MICC</name>